<name>A0ABN8Q4F9_9CNID</name>
<dbReference type="Proteomes" id="UP001159405">
    <property type="component" value="Unassembled WGS sequence"/>
</dbReference>
<keyword evidence="2" id="KW-1185">Reference proteome</keyword>
<sequence length="110" mass="12100">KPNFVAAITRQTLPSTVVNVARERKEESHFLNGVIQGNTALITSAAAALGQQGNGTRLQIPSFSQQISACDNHCENRRCLIEEEVSKLFKIKCLLCLVAVTRRVNFLEAC</sequence>
<accession>A0ABN8Q4F9</accession>
<evidence type="ECO:0000313" key="1">
    <source>
        <dbReference type="EMBL" id="CAH3157049.1"/>
    </source>
</evidence>
<proteinExistence type="predicted"/>
<feature type="non-terminal residue" evidence="1">
    <location>
        <position position="1"/>
    </location>
</feature>
<organism evidence="1 2">
    <name type="scientific">Porites lobata</name>
    <dbReference type="NCBI Taxonomy" id="104759"/>
    <lineage>
        <taxon>Eukaryota</taxon>
        <taxon>Metazoa</taxon>
        <taxon>Cnidaria</taxon>
        <taxon>Anthozoa</taxon>
        <taxon>Hexacorallia</taxon>
        <taxon>Scleractinia</taxon>
        <taxon>Fungiina</taxon>
        <taxon>Poritidae</taxon>
        <taxon>Porites</taxon>
    </lineage>
</organism>
<gene>
    <name evidence="1" type="ORF">PLOB_00002082</name>
</gene>
<protein>
    <submittedName>
        <fullName evidence="1">Uncharacterized protein</fullName>
    </submittedName>
</protein>
<dbReference type="EMBL" id="CALNXK010000106">
    <property type="protein sequence ID" value="CAH3157049.1"/>
    <property type="molecule type" value="Genomic_DNA"/>
</dbReference>
<comment type="caution">
    <text evidence="1">The sequence shown here is derived from an EMBL/GenBank/DDBJ whole genome shotgun (WGS) entry which is preliminary data.</text>
</comment>
<reference evidence="1 2" key="1">
    <citation type="submission" date="2022-05" db="EMBL/GenBank/DDBJ databases">
        <authorList>
            <consortium name="Genoscope - CEA"/>
            <person name="William W."/>
        </authorList>
    </citation>
    <scope>NUCLEOTIDE SEQUENCE [LARGE SCALE GENOMIC DNA]</scope>
</reference>
<evidence type="ECO:0000313" key="2">
    <source>
        <dbReference type="Proteomes" id="UP001159405"/>
    </source>
</evidence>